<comment type="caution">
    <text evidence="2">The sequence shown here is derived from an EMBL/GenBank/DDBJ whole genome shotgun (WGS) entry which is preliminary data.</text>
</comment>
<evidence type="ECO:0000256" key="1">
    <source>
        <dbReference type="PROSITE-ProRule" id="PRU00339"/>
    </source>
</evidence>
<dbReference type="Proteomes" id="UP001500141">
    <property type="component" value="Unassembled WGS sequence"/>
</dbReference>
<keyword evidence="1" id="KW-0802">TPR repeat</keyword>
<evidence type="ECO:0008006" key="4">
    <source>
        <dbReference type="Google" id="ProtNLM"/>
    </source>
</evidence>
<dbReference type="Pfam" id="PF13181">
    <property type="entry name" value="TPR_8"/>
    <property type="match status" value="2"/>
</dbReference>
<organism evidence="2 3">
    <name type="scientific">Flavobacterium hankyongi</name>
    <dbReference type="NCBI Taxonomy" id="1176532"/>
    <lineage>
        <taxon>Bacteria</taxon>
        <taxon>Pseudomonadati</taxon>
        <taxon>Bacteroidota</taxon>
        <taxon>Flavobacteriia</taxon>
        <taxon>Flavobacteriales</taxon>
        <taxon>Flavobacteriaceae</taxon>
        <taxon>Flavobacterium</taxon>
    </lineage>
</organism>
<dbReference type="Gene3D" id="1.25.40.10">
    <property type="entry name" value="Tetratricopeptide repeat domain"/>
    <property type="match status" value="3"/>
</dbReference>
<evidence type="ECO:0000313" key="2">
    <source>
        <dbReference type="EMBL" id="GAA4761673.1"/>
    </source>
</evidence>
<accession>A0ABP8ZPI9</accession>
<name>A0ABP8ZPI9_9FLAO</name>
<dbReference type="InterPro" id="IPR019734">
    <property type="entry name" value="TPR_rpt"/>
</dbReference>
<evidence type="ECO:0000313" key="3">
    <source>
        <dbReference type="Proteomes" id="UP001500141"/>
    </source>
</evidence>
<dbReference type="PROSITE" id="PS50005">
    <property type="entry name" value="TPR"/>
    <property type="match status" value="1"/>
</dbReference>
<protein>
    <recommendedName>
        <fullName evidence="4">Gliding motility protein</fullName>
    </recommendedName>
</protein>
<dbReference type="InterPro" id="IPR011990">
    <property type="entry name" value="TPR-like_helical_dom_sf"/>
</dbReference>
<gene>
    <name evidence="2" type="ORF">GCM10023230_08620</name>
</gene>
<feature type="repeat" description="TPR" evidence="1">
    <location>
        <begin position="309"/>
        <end position="342"/>
    </location>
</feature>
<dbReference type="SUPFAM" id="SSF48452">
    <property type="entry name" value="TPR-like"/>
    <property type="match status" value="2"/>
</dbReference>
<dbReference type="RefSeq" id="WP_264543973.1">
    <property type="nucleotide sequence ID" value="NZ_BAABIP010000007.1"/>
</dbReference>
<keyword evidence="3" id="KW-1185">Reference proteome</keyword>
<proteinExistence type="predicted"/>
<sequence length="869" mass="100761">MLKNNQLKNISLAFFLVTAIACSTKKNNFVSRNWHALNARDNTMYNGSLALDGGIKEIKGEYQDNFWEVLPVERMQIPEEAILPGQKEKNKNFERAETKATKAIQKHSMNIEGKEKNYQMDEAHLMLGKARYYDQRFIPALEAFNYILYKHTNSDKINEAKVWREKTNIRLENDALAVKNLKKLIKKGDLKPQVTADANAILAQAFINLEYKDSAIAPLKKAISTTRLKEERARYHFILGQLYQSLDYKDSAYAEFQDVIDMKRKSPRQYVIRAHAKQALLLDPTKDTLAFVEKYKKLLKDRENRQHLDVLNFEMGLFYDKVGNKQNAIKYYNKSLKRGSNDAYLQASTYRNLATIYFDKAKYITAGKYYDSTLTKLVKKNKEYYVIAKKKENLVDVIKYEGIVSHNDSILKLTSMSGIERVAYFEKHIADLKAKDSIKRVLEAKQKELASQQGIQDIGKPIMNPPGMNETILPPGKADMMQPPGFKGQDGAFYFYTPTTVAYGKVEFQKRWGKRKLIENWRWSTEKDNIIVENNQEIKTEEKKEVVVDEKYSTDFYISQLPTSQIVLDSLAKERNFANYQLGVIYKEKFSEQKLAASKFETVLKSQPEERLILPSLYNLYKIYEVSDITRAEEIKNKIISQYPNTRYAQILNGSIPAEELSNENPENVYKKTYEKYSKQEYVDALQTLDKSIQQFAGDDLIPKFELLKASVLGKLKGLSEYKKAVSYVAVTYPDSNEAKQAEDILKASIPRMEQRILTQDTVSTNWKLLYKVGKRDDVETVKLTEKLEKYFAEKQYDKFKVSYDVYNETTSFVVVHGISSRDFARYLITLLKEDKKYKVLNPAQVISSDNYLVIQIHKNYNQFLELKM</sequence>
<dbReference type="EMBL" id="BAABIP010000007">
    <property type="protein sequence ID" value="GAA4761673.1"/>
    <property type="molecule type" value="Genomic_DNA"/>
</dbReference>
<dbReference type="PROSITE" id="PS51257">
    <property type="entry name" value="PROKAR_LIPOPROTEIN"/>
    <property type="match status" value="1"/>
</dbReference>
<reference evidence="3" key="1">
    <citation type="journal article" date="2019" name="Int. J. Syst. Evol. Microbiol.">
        <title>The Global Catalogue of Microorganisms (GCM) 10K type strain sequencing project: providing services to taxonomists for standard genome sequencing and annotation.</title>
        <authorList>
            <consortium name="The Broad Institute Genomics Platform"/>
            <consortium name="The Broad Institute Genome Sequencing Center for Infectious Disease"/>
            <person name="Wu L."/>
            <person name="Ma J."/>
        </authorList>
    </citation>
    <scope>NUCLEOTIDE SEQUENCE [LARGE SCALE GENOMIC DNA]</scope>
    <source>
        <strain evidence="3">JCM 18198</strain>
    </source>
</reference>
<dbReference type="SMART" id="SM00028">
    <property type="entry name" value="TPR"/>
    <property type="match status" value="3"/>
</dbReference>